<feature type="transmembrane region" description="Helical" evidence="1">
    <location>
        <begin position="81"/>
        <end position="101"/>
    </location>
</feature>
<sequence length="368" mass="41814">MRKYLPKSFEMDELAQWYMRYISPFALIAGFFADNLILLRRVDVWTSNALLFSYLFIAATCIVVLNLITTGRIRAKWILNITPLIPVVAQFAFGGLFSGYLSLYSRSASFATSWIFVVLVAALLIGNERFVRHYMKFSFQISVLFAVLFSFLIFFLPVVFRSIGPYMFVLSGVTSLVLIALFLRFIGYLIPELLKRERTRVARIIAVIFVVFNILFFTHAIPPLPLALKTAGIYHSVERTQDGIFHLGAESQPWYMNYIPHTTVFHHTPGSIAYAYSAVFAPTGVSTVILHEWQRYDEATGEWIKKATVRYPIIGGRDGGYRGYSFIKDISEGGWRVNVITQYGQLIGRISFTVVDVSTPVPQVDVEN</sequence>
<evidence type="ECO:0000259" key="2">
    <source>
        <dbReference type="Pfam" id="PF11141"/>
    </source>
</evidence>
<reference evidence="3 4" key="1">
    <citation type="journal article" date="2016" name="Nat. Commun.">
        <title>Thousands of microbial genomes shed light on interconnected biogeochemical processes in an aquifer system.</title>
        <authorList>
            <person name="Anantharaman K."/>
            <person name="Brown C.T."/>
            <person name="Hug L.A."/>
            <person name="Sharon I."/>
            <person name="Castelle C.J."/>
            <person name="Probst A.J."/>
            <person name="Thomas B.C."/>
            <person name="Singh A."/>
            <person name="Wilkins M.J."/>
            <person name="Karaoz U."/>
            <person name="Brodie E.L."/>
            <person name="Williams K.H."/>
            <person name="Hubbard S.S."/>
            <person name="Banfield J.F."/>
        </authorList>
    </citation>
    <scope>NUCLEOTIDE SEQUENCE [LARGE SCALE GENOMIC DNA]</scope>
</reference>
<dbReference type="InterPro" id="IPR022606">
    <property type="entry name" value="DUF2914"/>
</dbReference>
<proteinExistence type="predicted"/>
<feature type="transmembrane region" description="Helical" evidence="1">
    <location>
        <begin position="107"/>
        <end position="125"/>
    </location>
</feature>
<organism evidence="3 4">
    <name type="scientific">Candidatus Kaiserbacteria bacterium RIFCSPHIGHO2_01_FULL_54_36b</name>
    <dbReference type="NCBI Taxonomy" id="1798483"/>
    <lineage>
        <taxon>Bacteria</taxon>
        <taxon>Candidatus Kaiseribacteriota</taxon>
    </lineage>
</organism>
<accession>A0A1F6CL42</accession>
<gene>
    <name evidence="3" type="ORF">A2704_07200</name>
</gene>
<keyword evidence="1" id="KW-0812">Transmembrane</keyword>
<keyword evidence="1" id="KW-0472">Membrane</keyword>
<feature type="transmembrane region" description="Helical" evidence="1">
    <location>
        <begin position="166"/>
        <end position="189"/>
    </location>
</feature>
<feature type="transmembrane region" description="Helical" evidence="1">
    <location>
        <begin position="51"/>
        <end position="69"/>
    </location>
</feature>
<dbReference type="Pfam" id="PF11141">
    <property type="entry name" value="DUF2914"/>
    <property type="match status" value="1"/>
</dbReference>
<feature type="transmembrane region" description="Helical" evidence="1">
    <location>
        <begin position="201"/>
        <end position="221"/>
    </location>
</feature>
<protein>
    <recommendedName>
        <fullName evidence="2">DUF2914 domain-containing protein</fullName>
    </recommendedName>
</protein>
<feature type="transmembrane region" description="Helical" evidence="1">
    <location>
        <begin position="137"/>
        <end position="160"/>
    </location>
</feature>
<evidence type="ECO:0000313" key="4">
    <source>
        <dbReference type="Proteomes" id="UP000176445"/>
    </source>
</evidence>
<feature type="transmembrane region" description="Helical" evidence="1">
    <location>
        <begin position="21"/>
        <end position="39"/>
    </location>
</feature>
<dbReference type="AlphaFoldDB" id="A0A1F6CL42"/>
<name>A0A1F6CL42_9BACT</name>
<comment type="caution">
    <text evidence="3">The sequence shown here is derived from an EMBL/GenBank/DDBJ whole genome shotgun (WGS) entry which is preliminary data.</text>
</comment>
<feature type="domain" description="DUF2914" evidence="2">
    <location>
        <begin position="287"/>
        <end position="354"/>
    </location>
</feature>
<keyword evidence="1" id="KW-1133">Transmembrane helix</keyword>
<dbReference type="Proteomes" id="UP000176445">
    <property type="component" value="Unassembled WGS sequence"/>
</dbReference>
<evidence type="ECO:0000313" key="3">
    <source>
        <dbReference type="EMBL" id="OGG49582.1"/>
    </source>
</evidence>
<evidence type="ECO:0000256" key="1">
    <source>
        <dbReference type="SAM" id="Phobius"/>
    </source>
</evidence>
<dbReference type="EMBL" id="MFKW01000071">
    <property type="protein sequence ID" value="OGG49582.1"/>
    <property type="molecule type" value="Genomic_DNA"/>
</dbReference>